<reference evidence="2" key="1">
    <citation type="journal article" date="2017" name="Nat. Microbiol.">
        <title>Global analysis of biosynthetic gene clusters reveals vast potential of secondary metabolite production in Penicillium species.</title>
        <authorList>
            <person name="Nielsen J.C."/>
            <person name="Grijseels S."/>
            <person name="Prigent S."/>
            <person name="Ji B."/>
            <person name="Dainat J."/>
            <person name="Nielsen K.F."/>
            <person name="Frisvad J.C."/>
            <person name="Workman M."/>
            <person name="Nielsen J."/>
        </authorList>
    </citation>
    <scope>NUCLEOTIDE SEQUENCE [LARGE SCALE GENOMIC DNA]</scope>
    <source>
        <strain evidence="2">IBT 31811</strain>
    </source>
</reference>
<gene>
    <name evidence="1" type="ORF">PENANT_c030G08623</name>
</gene>
<evidence type="ECO:0000313" key="1">
    <source>
        <dbReference type="EMBL" id="OQD81066.1"/>
    </source>
</evidence>
<dbReference type="Proteomes" id="UP000191672">
    <property type="component" value="Unassembled WGS sequence"/>
</dbReference>
<comment type="caution">
    <text evidence="1">The sequence shown here is derived from an EMBL/GenBank/DDBJ whole genome shotgun (WGS) entry which is preliminary data.</text>
</comment>
<proteinExistence type="predicted"/>
<evidence type="ECO:0000313" key="2">
    <source>
        <dbReference type="Proteomes" id="UP000191672"/>
    </source>
</evidence>
<accession>A0A1V6PX82</accession>
<keyword evidence="2" id="KW-1185">Reference proteome</keyword>
<organism evidence="1 2">
    <name type="scientific">Penicillium antarcticum</name>
    <dbReference type="NCBI Taxonomy" id="416450"/>
    <lineage>
        <taxon>Eukaryota</taxon>
        <taxon>Fungi</taxon>
        <taxon>Dikarya</taxon>
        <taxon>Ascomycota</taxon>
        <taxon>Pezizomycotina</taxon>
        <taxon>Eurotiomycetes</taxon>
        <taxon>Eurotiomycetidae</taxon>
        <taxon>Eurotiales</taxon>
        <taxon>Aspergillaceae</taxon>
        <taxon>Penicillium</taxon>
    </lineage>
</organism>
<dbReference type="EMBL" id="MDYN01000030">
    <property type="protein sequence ID" value="OQD81066.1"/>
    <property type="molecule type" value="Genomic_DNA"/>
</dbReference>
<protein>
    <submittedName>
        <fullName evidence="1">Uncharacterized protein</fullName>
    </submittedName>
</protein>
<sequence length="30" mass="3038">MANLGADGSILAEIKADDASLKHDSGYSST</sequence>
<dbReference type="AlphaFoldDB" id="A0A1V6PX82"/>
<name>A0A1V6PX82_9EURO</name>